<keyword evidence="2" id="KW-1185">Reference proteome</keyword>
<dbReference type="Proteomes" id="UP001549164">
    <property type="component" value="Unassembled WGS sequence"/>
</dbReference>
<organism evidence="1 2">
    <name type="scientific">Martelella mangrovi</name>
    <dbReference type="NCBI Taxonomy" id="1397477"/>
    <lineage>
        <taxon>Bacteria</taxon>
        <taxon>Pseudomonadati</taxon>
        <taxon>Pseudomonadota</taxon>
        <taxon>Alphaproteobacteria</taxon>
        <taxon>Hyphomicrobiales</taxon>
        <taxon>Aurantimonadaceae</taxon>
        <taxon>Martelella</taxon>
    </lineage>
</organism>
<dbReference type="RefSeq" id="WP_354434909.1">
    <property type="nucleotide sequence ID" value="NZ_JBEPLY010000011.1"/>
</dbReference>
<proteinExistence type="predicted"/>
<reference evidence="1 2" key="1">
    <citation type="submission" date="2024-06" db="EMBL/GenBank/DDBJ databases">
        <title>Genomic Encyclopedia of Type Strains, Phase IV (KMG-IV): sequencing the most valuable type-strain genomes for metagenomic binning, comparative biology and taxonomic classification.</title>
        <authorList>
            <person name="Goeker M."/>
        </authorList>
    </citation>
    <scope>NUCLEOTIDE SEQUENCE [LARGE SCALE GENOMIC DNA]</scope>
    <source>
        <strain evidence="1 2">DSM 28102</strain>
    </source>
</reference>
<gene>
    <name evidence="1" type="ORF">ABID12_002996</name>
</gene>
<accession>A0ABV2IDN7</accession>
<evidence type="ECO:0000313" key="2">
    <source>
        <dbReference type="Proteomes" id="UP001549164"/>
    </source>
</evidence>
<sequence length="121" mass="13542">MQPLDIESIISGASEGGWDWFKQANERVKKDIDLKQKRAAEDQRAIASAWARFYNSPDGRKALEAMFDVTLRRAVYMATAGWDPATMATYGAFREGQNSLAHDIARHISAGEKEAIKPRDV</sequence>
<protein>
    <submittedName>
        <fullName evidence="1">Uncharacterized protein</fullName>
    </submittedName>
</protein>
<comment type="caution">
    <text evidence="1">The sequence shown here is derived from an EMBL/GenBank/DDBJ whole genome shotgun (WGS) entry which is preliminary data.</text>
</comment>
<dbReference type="EMBL" id="JBEPLY010000011">
    <property type="protein sequence ID" value="MET3601045.1"/>
    <property type="molecule type" value="Genomic_DNA"/>
</dbReference>
<evidence type="ECO:0000313" key="1">
    <source>
        <dbReference type="EMBL" id="MET3601045.1"/>
    </source>
</evidence>
<name>A0ABV2IDN7_9HYPH</name>